<evidence type="ECO:0000313" key="3">
    <source>
        <dbReference type="EMBL" id="SNB69844.1"/>
    </source>
</evidence>
<protein>
    <submittedName>
        <fullName evidence="3">AIG2-like family protein</fullName>
    </submittedName>
</protein>
<dbReference type="PANTHER" id="PTHR12935">
    <property type="entry name" value="GAMMA-GLUTAMYLCYCLOTRANSFERASE"/>
    <property type="match status" value="1"/>
</dbReference>
<evidence type="ECO:0000313" key="4">
    <source>
        <dbReference type="Proteomes" id="UP000198418"/>
    </source>
</evidence>
<evidence type="ECO:0000256" key="1">
    <source>
        <dbReference type="ARBA" id="ARBA00023239"/>
    </source>
</evidence>
<keyword evidence="1" id="KW-0456">Lyase</keyword>
<feature type="active site" description="Proton acceptor" evidence="2">
    <location>
        <position position="73"/>
    </location>
</feature>
<dbReference type="PANTHER" id="PTHR12935:SF0">
    <property type="entry name" value="GAMMA-GLUTAMYLCYCLOTRANSFERASE"/>
    <property type="match status" value="1"/>
</dbReference>
<dbReference type="InterPro" id="IPR017939">
    <property type="entry name" value="G-Glutamylcylcotransferase"/>
</dbReference>
<dbReference type="Pfam" id="PF13772">
    <property type="entry name" value="AIG2_2"/>
    <property type="match status" value="1"/>
</dbReference>
<keyword evidence="4" id="KW-1185">Reference proteome</keyword>
<gene>
    <name evidence="3" type="ORF">SAMN06265338_103299</name>
</gene>
<proteinExistence type="predicted"/>
<dbReference type="CDD" id="cd06661">
    <property type="entry name" value="GGCT_like"/>
    <property type="match status" value="1"/>
</dbReference>
<dbReference type="Gene3D" id="3.10.490.10">
    <property type="entry name" value="Gamma-glutamyl cyclotransferase-like"/>
    <property type="match status" value="1"/>
</dbReference>
<dbReference type="RefSeq" id="WP_088520410.1">
    <property type="nucleotide sequence ID" value="NZ_FYDG01000003.1"/>
</dbReference>
<dbReference type="SUPFAM" id="SSF110857">
    <property type="entry name" value="Gamma-glutamyl cyclotransferase-like"/>
    <property type="match status" value="1"/>
</dbReference>
<dbReference type="OrthoDB" id="141582at2"/>
<sequence>MPLTFAYGSNLCVASMAARCPRAKRLGLARLPKFRFALLPNGFATLVRDPAAMTPGVLWEVSFGDLAALDRYEGVAEGGYEKLVLPVIRDKGGAVRVLVYLGRPNGSRERAPPGYMESIVAAAAEQGLPRDHVEFLRACGGLVPETPPPKFRAIKNEKII</sequence>
<dbReference type="EMBL" id="FYDG01000003">
    <property type="protein sequence ID" value="SNB69844.1"/>
    <property type="molecule type" value="Genomic_DNA"/>
</dbReference>
<name>A0A212RC74_RHOAC</name>
<reference evidence="4" key="1">
    <citation type="submission" date="2017-06" db="EMBL/GenBank/DDBJ databases">
        <authorList>
            <person name="Varghese N."/>
            <person name="Submissions S."/>
        </authorList>
    </citation>
    <scope>NUCLEOTIDE SEQUENCE [LARGE SCALE GENOMIC DNA]</scope>
    <source>
        <strain evidence="4">DSM 137</strain>
    </source>
</reference>
<dbReference type="InterPro" id="IPR013024">
    <property type="entry name" value="GGCT-like"/>
</dbReference>
<dbReference type="Proteomes" id="UP000198418">
    <property type="component" value="Unassembled WGS sequence"/>
</dbReference>
<dbReference type="GO" id="GO:0003839">
    <property type="term" value="F:gamma-glutamylcyclotransferase activity"/>
    <property type="evidence" value="ECO:0007669"/>
    <property type="project" value="InterPro"/>
</dbReference>
<dbReference type="AlphaFoldDB" id="A0A212RC74"/>
<accession>A0A212RC74</accession>
<evidence type="ECO:0000256" key="2">
    <source>
        <dbReference type="PIRSR" id="PIRSR617939-1"/>
    </source>
</evidence>
<dbReference type="InterPro" id="IPR036568">
    <property type="entry name" value="GGCT-like_sf"/>
</dbReference>
<organism evidence="3 4">
    <name type="scientific">Rhodoblastus acidophilus</name>
    <name type="common">Rhodopseudomonas acidophila</name>
    <dbReference type="NCBI Taxonomy" id="1074"/>
    <lineage>
        <taxon>Bacteria</taxon>
        <taxon>Pseudomonadati</taxon>
        <taxon>Pseudomonadota</taxon>
        <taxon>Alphaproteobacteria</taxon>
        <taxon>Hyphomicrobiales</taxon>
        <taxon>Rhodoblastaceae</taxon>
        <taxon>Rhodoblastus</taxon>
    </lineage>
</organism>